<comment type="caution">
    <text evidence="1">The sequence shown here is derived from an EMBL/GenBank/DDBJ whole genome shotgun (WGS) entry which is preliminary data.</text>
</comment>
<dbReference type="PRINTS" id="PR01296">
    <property type="entry name" value="CLOACNIMMNTY"/>
</dbReference>
<dbReference type="InterPro" id="IPR036528">
    <property type="entry name" value="Cloacn_immnty_sf"/>
</dbReference>
<evidence type="ECO:0000313" key="2">
    <source>
        <dbReference type="Proteomes" id="UP000036955"/>
    </source>
</evidence>
<reference evidence="1 2" key="1">
    <citation type="submission" date="2015-06" db="EMBL/GenBank/DDBJ databases">
        <authorList>
            <person name="Hoefler B.C."/>
            <person name="Straight P.D."/>
        </authorList>
    </citation>
    <scope>NUCLEOTIDE SEQUENCE [LARGE SCALE GENOMIC DNA]</scope>
    <source>
        <strain evidence="1 2">Riq4</strain>
    </source>
</reference>
<gene>
    <name evidence="1" type="ORF">ACS77_00290</name>
</gene>
<dbReference type="OrthoDB" id="7009318at2"/>
<dbReference type="Proteomes" id="UP000036955">
    <property type="component" value="Unassembled WGS sequence"/>
</dbReference>
<dbReference type="GO" id="GO:0030153">
    <property type="term" value="P:bacteriocin immunity"/>
    <property type="evidence" value="ECO:0007669"/>
    <property type="project" value="InterPro"/>
</dbReference>
<dbReference type="InterPro" id="IPR003063">
    <property type="entry name" value="Cloacn_immnty_fam"/>
</dbReference>
<proteinExistence type="predicted"/>
<organism evidence="1 2">
    <name type="scientific">Pseudomonas syringae</name>
    <dbReference type="NCBI Taxonomy" id="317"/>
    <lineage>
        <taxon>Bacteria</taxon>
        <taxon>Pseudomonadati</taxon>
        <taxon>Pseudomonadota</taxon>
        <taxon>Gammaproteobacteria</taxon>
        <taxon>Pseudomonadales</taxon>
        <taxon>Pseudomonadaceae</taxon>
        <taxon>Pseudomonas</taxon>
    </lineage>
</organism>
<protein>
    <submittedName>
        <fullName evidence="1">Cloacin</fullName>
    </submittedName>
</protein>
<dbReference type="EMBL" id="LFQK01000001">
    <property type="protein sequence ID" value="KNH30292.1"/>
    <property type="molecule type" value="Genomic_DNA"/>
</dbReference>
<accession>A0A0L1MP47</accession>
<name>A0A0L1MP47_PSESX</name>
<dbReference type="PATRIC" id="fig|317.197.peg.60"/>
<dbReference type="AlphaFoldDB" id="A0A0L1MP47"/>
<dbReference type="GO" id="GO:0015643">
    <property type="term" value="F:toxic substance binding"/>
    <property type="evidence" value="ECO:0007669"/>
    <property type="project" value="InterPro"/>
</dbReference>
<evidence type="ECO:0000313" key="1">
    <source>
        <dbReference type="EMBL" id="KNH30292.1"/>
    </source>
</evidence>
<sequence length="84" mass="9798">MGLRIRIHWFDEATDIEKGKEYSRDLGEDGSVMKVLGLPIEETVNNGLFDVTQAWLPTLQPYFGHQIDLSTFIYQVGFSYREQW</sequence>
<dbReference type="Pfam" id="PF03513">
    <property type="entry name" value="Cloacin_immun"/>
    <property type="match status" value="1"/>
</dbReference>
<dbReference type="SUPFAM" id="SSF54552">
    <property type="entry name" value="Colicin E3 immunity protein"/>
    <property type="match status" value="1"/>
</dbReference>
<dbReference type="Gene3D" id="3.10.50.20">
    <property type="entry name" value="Cloacin immunity protein"/>
    <property type="match status" value="1"/>
</dbReference>